<organism evidence="2 3">
    <name type="scientific">Entomortierella chlamydospora</name>
    <dbReference type="NCBI Taxonomy" id="101097"/>
    <lineage>
        <taxon>Eukaryota</taxon>
        <taxon>Fungi</taxon>
        <taxon>Fungi incertae sedis</taxon>
        <taxon>Mucoromycota</taxon>
        <taxon>Mortierellomycotina</taxon>
        <taxon>Mortierellomycetes</taxon>
        <taxon>Mortierellales</taxon>
        <taxon>Mortierellaceae</taxon>
        <taxon>Entomortierella</taxon>
    </lineage>
</organism>
<dbReference type="AlphaFoldDB" id="A0A9P6T268"/>
<feature type="compositionally biased region" description="Basic and acidic residues" evidence="1">
    <location>
        <begin position="255"/>
        <end position="266"/>
    </location>
</feature>
<keyword evidence="3" id="KW-1185">Reference proteome</keyword>
<feature type="region of interest" description="Disordered" evidence="1">
    <location>
        <begin position="80"/>
        <end position="104"/>
    </location>
</feature>
<sequence length="266" mass="28629">MSSLYNRIYDEGLGLLGPREQHRIRSRRLSGRKHQLHRRETLTAADLLYTLTLTSCSSSRSRFLNDMKACTSTLTAASKHHQTDITTNEPEFPSRLRRQHSSSSDDVSSIAQAHVGIESTVAFAGCRSQQLRQQEDQEYGSLPLPPVVLRMDMPGSPFSLYPPNNETEVGSEHGPLRSISRSALLFGGVRAMGAGGRSGVSGGGGRAVDNPVPSGGVSKSGDNDGDEGGESEGGKPVPSAYTFRRRNAIVEGSEEAPRSDDFPDSA</sequence>
<reference evidence="2" key="1">
    <citation type="journal article" date="2020" name="Fungal Divers.">
        <title>Resolving the Mortierellaceae phylogeny through synthesis of multi-gene phylogenetics and phylogenomics.</title>
        <authorList>
            <person name="Vandepol N."/>
            <person name="Liber J."/>
            <person name="Desiro A."/>
            <person name="Na H."/>
            <person name="Kennedy M."/>
            <person name="Barry K."/>
            <person name="Grigoriev I.V."/>
            <person name="Miller A.N."/>
            <person name="O'Donnell K."/>
            <person name="Stajich J.E."/>
            <person name="Bonito G."/>
        </authorList>
    </citation>
    <scope>NUCLEOTIDE SEQUENCE</scope>
    <source>
        <strain evidence="2">NRRL 2769</strain>
    </source>
</reference>
<protein>
    <submittedName>
        <fullName evidence="2">Uncharacterized protein</fullName>
    </submittedName>
</protein>
<dbReference type="Proteomes" id="UP000703661">
    <property type="component" value="Unassembled WGS sequence"/>
</dbReference>
<name>A0A9P6T268_9FUNG</name>
<feature type="region of interest" description="Disordered" evidence="1">
    <location>
        <begin position="196"/>
        <end position="266"/>
    </location>
</feature>
<feature type="compositionally biased region" description="Gly residues" evidence="1">
    <location>
        <begin position="196"/>
        <end position="206"/>
    </location>
</feature>
<accession>A0A9P6T268</accession>
<gene>
    <name evidence="2" type="ORF">BGZ80_005605</name>
</gene>
<dbReference type="OrthoDB" id="2420081at2759"/>
<evidence type="ECO:0000313" key="3">
    <source>
        <dbReference type="Proteomes" id="UP000703661"/>
    </source>
</evidence>
<proteinExistence type="predicted"/>
<evidence type="ECO:0000313" key="2">
    <source>
        <dbReference type="EMBL" id="KAG0019564.1"/>
    </source>
</evidence>
<evidence type="ECO:0000256" key="1">
    <source>
        <dbReference type="SAM" id="MobiDB-lite"/>
    </source>
</evidence>
<comment type="caution">
    <text evidence="2">The sequence shown here is derived from an EMBL/GenBank/DDBJ whole genome shotgun (WGS) entry which is preliminary data.</text>
</comment>
<dbReference type="EMBL" id="JAAAID010000276">
    <property type="protein sequence ID" value="KAG0019564.1"/>
    <property type="molecule type" value="Genomic_DNA"/>
</dbReference>